<name>A0A9P4JBA9_9PLEO</name>
<proteinExistence type="predicted"/>
<dbReference type="Pfam" id="PF13409">
    <property type="entry name" value="GST_N_2"/>
    <property type="match status" value="1"/>
</dbReference>
<evidence type="ECO:0000313" key="6">
    <source>
        <dbReference type="EMBL" id="KAF2195990.1"/>
    </source>
</evidence>
<evidence type="ECO:0000313" key="7">
    <source>
        <dbReference type="Proteomes" id="UP000799536"/>
    </source>
</evidence>
<dbReference type="PANTHER" id="PTHR43900">
    <property type="entry name" value="GLUTATHIONE S-TRANSFERASE RHO"/>
    <property type="match status" value="1"/>
</dbReference>
<dbReference type="SFLD" id="SFLDS00019">
    <property type="entry name" value="Glutathione_Transferase_(cytos"/>
    <property type="match status" value="1"/>
</dbReference>
<gene>
    <name evidence="6" type="ORF">GQ43DRAFT_427432</name>
</gene>
<evidence type="ECO:0000256" key="2">
    <source>
        <dbReference type="ARBA" id="ARBA00022679"/>
    </source>
</evidence>
<dbReference type="Gene3D" id="1.20.1050.10">
    <property type="match status" value="1"/>
</dbReference>
<dbReference type="GO" id="GO:0043295">
    <property type="term" value="F:glutathione binding"/>
    <property type="evidence" value="ECO:0007669"/>
    <property type="project" value="TreeGrafter"/>
</dbReference>
<dbReference type="SUPFAM" id="SSF52833">
    <property type="entry name" value="Thioredoxin-like"/>
    <property type="match status" value="1"/>
</dbReference>
<dbReference type="EC" id="2.5.1.18" evidence="1"/>
<evidence type="ECO:0000259" key="4">
    <source>
        <dbReference type="PROSITE" id="PS50404"/>
    </source>
</evidence>
<dbReference type="SFLD" id="SFLDG00358">
    <property type="entry name" value="Main_(cytGST)"/>
    <property type="match status" value="1"/>
</dbReference>
<dbReference type="OrthoDB" id="249703at2759"/>
<dbReference type="Gene3D" id="3.40.30.10">
    <property type="entry name" value="Glutaredoxin"/>
    <property type="match status" value="1"/>
</dbReference>
<protein>
    <recommendedName>
        <fullName evidence="1">glutathione transferase</fullName>
        <ecNumber evidence="1">2.5.1.18</ecNumber>
    </recommendedName>
</protein>
<organism evidence="6 7">
    <name type="scientific">Delitschia confertaspora ATCC 74209</name>
    <dbReference type="NCBI Taxonomy" id="1513339"/>
    <lineage>
        <taxon>Eukaryota</taxon>
        <taxon>Fungi</taxon>
        <taxon>Dikarya</taxon>
        <taxon>Ascomycota</taxon>
        <taxon>Pezizomycotina</taxon>
        <taxon>Dothideomycetes</taxon>
        <taxon>Pleosporomycetidae</taxon>
        <taxon>Pleosporales</taxon>
        <taxon>Delitschiaceae</taxon>
        <taxon>Delitschia</taxon>
    </lineage>
</organism>
<dbReference type="InterPro" id="IPR036249">
    <property type="entry name" value="Thioredoxin-like_sf"/>
</dbReference>
<dbReference type="InterPro" id="IPR010987">
    <property type="entry name" value="Glutathione-S-Trfase_C-like"/>
</dbReference>
<dbReference type="Proteomes" id="UP000799536">
    <property type="component" value="Unassembled WGS sequence"/>
</dbReference>
<dbReference type="GO" id="GO:0004364">
    <property type="term" value="F:glutathione transferase activity"/>
    <property type="evidence" value="ECO:0007669"/>
    <property type="project" value="UniProtKB-EC"/>
</dbReference>
<sequence length="223" mass="24801">MVHLSLPQTPLKLHGSAQSTSRVLLTILELSLPYVLVTVDIAKGEHESDEYRRLQPFGKVPVLEDGGLVVFESRAVCRYLCRKYGTEKNLMPSGEDIEAYAKFEQACSVEQSYFAAAAETIGFELFIKPKKSLGPPDLSRVAQAEKGLDTCLAIYDKILAQQKYIAGDELTLADLFHLPNGAALRAGKWRSIFERYGNVERWFKGLQERETWAKASGEAGTVT</sequence>
<dbReference type="PROSITE" id="PS50405">
    <property type="entry name" value="GST_CTER"/>
    <property type="match status" value="1"/>
</dbReference>
<dbReference type="InterPro" id="IPR036282">
    <property type="entry name" value="Glutathione-S-Trfase_C_sf"/>
</dbReference>
<dbReference type="InterPro" id="IPR004045">
    <property type="entry name" value="Glutathione_S-Trfase_N"/>
</dbReference>
<dbReference type="Pfam" id="PF00043">
    <property type="entry name" value="GST_C"/>
    <property type="match status" value="1"/>
</dbReference>
<evidence type="ECO:0000256" key="1">
    <source>
        <dbReference type="ARBA" id="ARBA00012452"/>
    </source>
</evidence>
<dbReference type="SUPFAM" id="SSF47616">
    <property type="entry name" value="GST C-terminal domain-like"/>
    <property type="match status" value="1"/>
</dbReference>
<dbReference type="GO" id="GO:0006749">
    <property type="term" value="P:glutathione metabolic process"/>
    <property type="evidence" value="ECO:0007669"/>
    <property type="project" value="TreeGrafter"/>
</dbReference>
<feature type="domain" description="GST C-terminal" evidence="5">
    <location>
        <begin position="96"/>
        <end position="223"/>
    </location>
</feature>
<dbReference type="PROSITE" id="PS50404">
    <property type="entry name" value="GST_NTER"/>
    <property type="match status" value="1"/>
</dbReference>
<accession>A0A9P4JBA9</accession>
<feature type="domain" description="GST N-terminal" evidence="4">
    <location>
        <begin position="7"/>
        <end position="88"/>
    </location>
</feature>
<dbReference type="InterPro" id="IPR004046">
    <property type="entry name" value="GST_C"/>
</dbReference>
<keyword evidence="2" id="KW-0808">Transferase</keyword>
<dbReference type="EMBL" id="ML994534">
    <property type="protein sequence ID" value="KAF2195990.1"/>
    <property type="molecule type" value="Genomic_DNA"/>
</dbReference>
<comment type="caution">
    <text evidence="6">The sequence shown here is derived from an EMBL/GenBank/DDBJ whole genome shotgun (WGS) entry which is preliminary data.</text>
</comment>
<comment type="catalytic activity">
    <reaction evidence="3">
        <text>RX + glutathione = an S-substituted glutathione + a halide anion + H(+)</text>
        <dbReference type="Rhea" id="RHEA:16437"/>
        <dbReference type="ChEBI" id="CHEBI:15378"/>
        <dbReference type="ChEBI" id="CHEBI:16042"/>
        <dbReference type="ChEBI" id="CHEBI:17792"/>
        <dbReference type="ChEBI" id="CHEBI:57925"/>
        <dbReference type="ChEBI" id="CHEBI:90779"/>
        <dbReference type="EC" id="2.5.1.18"/>
    </reaction>
</comment>
<dbReference type="AlphaFoldDB" id="A0A9P4JBA9"/>
<evidence type="ECO:0000259" key="5">
    <source>
        <dbReference type="PROSITE" id="PS50405"/>
    </source>
</evidence>
<evidence type="ECO:0000256" key="3">
    <source>
        <dbReference type="ARBA" id="ARBA00047960"/>
    </source>
</evidence>
<keyword evidence="7" id="KW-1185">Reference proteome</keyword>
<dbReference type="PANTHER" id="PTHR43900:SF3">
    <property type="entry name" value="GLUTATHIONE S-TRANSFERASE RHO"/>
    <property type="match status" value="1"/>
</dbReference>
<dbReference type="FunFam" id="3.40.30.10:FF:000039">
    <property type="entry name" value="Glutathione S-transferase domain"/>
    <property type="match status" value="1"/>
</dbReference>
<dbReference type="InterPro" id="IPR040079">
    <property type="entry name" value="Glutathione_S-Trfase"/>
</dbReference>
<reference evidence="6" key="1">
    <citation type="journal article" date="2020" name="Stud. Mycol.">
        <title>101 Dothideomycetes genomes: a test case for predicting lifestyles and emergence of pathogens.</title>
        <authorList>
            <person name="Haridas S."/>
            <person name="Albert R."/>
            <person name="Binder M."/>
            <person name="Bloem J."/>
            <person name="Labutti K."/>
            <person name="Salamov A."/>
            <person name="Andreopoulos B."/>
            <person name="Baker S."/>
            <person name="Barry K."/>
            <person name="Bills G."/>
            <person name="Bluhm B."/>
            <person name="Cannon C."/>
            <person name="Castanera R."/>
            <person name="Culley D."/>
            <person name="Daum C."/>
            <person name="Ezra D."/>
            <person name="Gonzalez J."/>
            <person name="Henrissat B."/>
            <person name="Kuo A."/>
            <person name="Liang C."/>
            <person name="Lipzen A."/>
            <person name="Lutzoni F."/>
            <person name="Magnuson J."/>
            <person name="Mondo S."/>
            <person name="Nolan M."/>
            <person name="Ohm R."/>
            <person name="Pangilinan J."/>
            <person name="Park H.-J."/>
            <person name="Ramirez L."/>
            <person name="Alfaro M."/>
            <person name="Sun H."/>
            <person name="Tritt A."/>
            <person name="Yoshinaga Y."/>
            <person name="Zwiers L.-H."/>
            <person name="Turgeon B."/>
            <person name="Goodwin S."/>
            <person name="Spatafora J."/>
            <person name="Crous P."/>
            <person name="Grigoriev I."/>
        </authorList>
    </citation>
    <scope>NUCLEOTIDE SEQUENCE</scope>
    <source>
        <strain evidence="6">ATCC 74209</strain>
    </source>
</reference>
<dbReference type="GO" id="GO:0005737">
    <property type="term" value="C:cytoplasm"/>
    <property type="evidence" value="ECO:0007669"/>
    <property type="project" value="TreeGrafter"/>
</dbReference>